<sequence length="86" mass="9505">VFTLQSTRHAQVIFYNGATIVVFKKNPFADVARPNCKVDVFVGKSRCLPNEPSRALGRPVVNIQTKGVSDLCPHRATDVPTRLDII</sequence>
<evidence type="ECO:0000313" key="2">
    <source>
        <dbReference type="Proteomes" id="UP001519460"/>
    </source>
</evidence>
<proteinExistence type="predicted"/>
<dbReference type="EMBL" id="JACVVK020000034">
    <property type="protein sequence ID" value="KAK7500921.1"/>
    <property type="molecule type" value="Genomic_DNA"/>
</dbReference>
<dbReference type="Proteomes" id="UP001519460">
    <property type="component" value="Unassembled WGS sequence"/>
</dbReference>
<evidence type="ECO:0000313" key="1">
    <source>
        <dbReference type="EMBL" id="KAK7500921.1"/>
    </source>
</evidence>
<feature type="non-terminal residue" evidence="1">
    <location>
        <position position="1"/>
    </location>
</feature>
<keyword evidence="2" id="KW-1185">Reference proteome</keyword>
<accession>A0ABD0LN89</accession>
<organism evidence="1 2">
    <name type="scientific">Batillaria attramentaria</name>
    <dbReference type="NCBI Taxonomy" id="370345"/>
    <lineage>
        <taxon>Eukaryota</taxon>
        <taxon>Metazoa</taxon>
        <taxon>Spiralia</taxon>
        <taxon>Lophotrochozoa</taxon>
        <taxon>Mollusca</taxon>
        <taxon>Gastropoda</taxon>
        <taxon>Caenogastropoda</taxon>
        <taxon>Sorbeoconcha</taxon>
        <taxon>Cerithioidea</taxon>
        <taxon>Batillariidae</taxon>
        <taxon>Batillaria</taxon>
    </lineage>
</organism>
<reference evidence="1 2" key="1">
    <citation type="journal article" date="2023" name="Sci. Data">
        <title>Genome assembly of the Korean intertidal mud-creeper Batillaria attramentaria.</title>
        <authorList>
            <person name="Patra A.K."/>
            <person name="Ho P.T."/>
            <person name="Jun S."/>
            <person name="Lee S.J."/>
            <person name="Kim Y."/>
            <person name="Won Y.J."/>
        </authorList>
    </citation>
    <scope>NUCLEOTIDE SEQUENCE [LARGE SCALE GENOMIC DNA]</scope>
    <source>
        <strain evidence="1">Wonlab-2016</strain>
    </source>
</reference>
<protein>
    <submittedName>
        <fullName evidence="1">Uncharacterized protein</fullName>
    </submittedName>
</protein>
<dbReference type="AlphaFoldDB" id="A0ABD0LN89"/>
<comment type="caution">
    <text evidence="1">The sequence shown here is derived from an EMBL/GenBank/DDBJ whole genome shotgun (WGS) entry which is preliminary data.</text>
</comment>
<gene>
    <name evidence="1" type="ORF">BaRGS_00007801</name>
</gene>
<name>A0ABD0LN89_9CAEN</name>